<proteinExistence type="predicted"/>
<dbReference type="Gene3D" id="3.40.710.10">
    <property type="entry name" value="DD-peptidase/beta-lactamase superfamily"/>
    <property type="match status" value="1"/>
</dbReference>
<feature type="domain" description="Beta-lactamase-related" evidence="1">
    <location>
        <begin position="17"/>
        <end position="370"/>
    </location>
</feature>
<evidence type="ECO:0000313" key="2">
    <source>
        <dbReference type="EMBL" id="GLZ81444.1"/>
    </source>
</evidence>
<comment type="caution">
    <text evidence="2">The sequence shown here is derived from an EMBL/GenBank/DDBJ whole genome shotgun (WGS) entry which is preliminary data.</text>
</comment>
<dbReference type="InterPro" id="IPR012338">
    <property type="entry name" value="Beta-lactam/transpept-like"/>
</dbReference>
<name>A0A9W6ST21_9ACTN</name>
<dbReference type="RefSeq" id="WP_285666917.1">
    <property type="nucleotide sequence ID" value="NZ_BSTX01000006.1"/>
</dbReference>
<dbReference type="GO" id="GO:0016787">
    <property type="term" value="F:hydrolase activity"/>
    <property type="evidence" value="ECO:0007669"/>
    <property type="project" value="UniProtKB-KW"/>
</dbReference>
<dbReference type="SUPFAM" id="SSF56601">
    <property type="entry name" value="beta-lactamase/transpeptidase-like"/>
    <property type="match status" value="1"/>
</dbReference>
<evidence type="ECO:0000259" key="1">
    <source>
        <dbReference type="Pfam" id="PF00144"/>
    </source>
</evidence>
<dbReference type="PANTHER" id="PTHR43319">
    <property type="entry name" value="BETA-LACTAMASE-RELATED"/>
    <property type="match status" value="1"/>
</dbReference>
<keyword evidence="3" id="KW-1185">Reference proteome</keyword>
<dbReference type="Pfam" id="PF00144">
    <property type="entry name" value="Beta-lactamase"/>
    <property type="match status" value="1"/>
</dbReference>
<evidence type="ECO:0000313" key="3">
    <source>
        <dbReference type="Proteomes" id="UP001165079"/>
    </source>
</evidence>
<gene>
    <name evidence="2" type="ORF">Afil01_62510</name>
</gene>
<dbReference type="Proteomes" id="UP001165079">
    <property type="component" value="Unassembled WGS sequence"/>
</dbReference>
<dbReference type="EMBL" id="BSTX01000006">
    <property type="protein sequence ID" value="GLZ81444.1"/>
    <property type="molecule type" value="Genomic_DNA"/>
</dbReference>
<dbReference type="InterPro" id="IPR052907">
    <property type="entry name" value="Beta-lactamase/esterase"/>
</dbReference>
<keyword evidence="2" id="KW-0378">Hydrolase</keyword>
<sequence length="376" mass="39946">MTAVHGTVATGYEEVREAFAEAAARPGQDAVQLAAFVHGRPVADLWAGDGVTGETLTGVFSSGKAVPVLLAALLAADGLLDLDATVASYWPAFAAEGKDRLTVRRLLQHRAGLIGADGGIDAVTFIDDALIASRLAAHRPYWEPGEHIGYHAYTFGALVDGLVRHATGRSVADWYEERVAVPHGLDLYAGLPERLEHRYHPMRHWLATPEQLELIAGAWPSADSVAGVAYNLNATPPFDQVAFINDRAARAKGQLSAGVTGNARGLAGLYRAILGDGDRPPLLDAATLGEFTTVSPGLDVVSLDTDRRMLGFEAKRAWYPFLGEDAFGHSGAAGSDGFADPASGLAYGYVRSRFTLFYDAPENASIAEALHRAATR</sequence>
<accession>A0A9W6ST21</accession>
<dbReference type="InterPro" id="IPR001466">
    <property type="entry name" value="Beta-lactam-related"/>
</dbReference>
<reference evidence="2" key="1">
    <citation type="submission" date="2023-03" db="EMBL/GenBank/DDBJ databases">
        <title>Actinorhabdospora filicis NBRC 111898.</title>
        <authorList>
            <person name="Ichikawa N."/>
            <person name="Sato H."/>
            <person name="Tonouchi N."/>
        </authorList>
    </citation>
    <scope>NUCLEOTIDE SEQUENCE</scope>
    <source>
        <strain evidence="2">NBRC 111898</strain>
    </source>
</reference>
<dbReference type="PANTHER" id="PTHR43319:SF3">
    <property type="entry name" value="BETA-LACTAMASE-RELATED DOMAIN-CONTAINING PROTEIN"/>
    <property type="match status" value="1"/>
</dbReference>
<dbReference type="AlphaFoldDB" id="A0A9W6ST21"/>
<protein>
    <submittedName>
        <fullName evidence="2">Serine hydrolase</fullName>
    </submittedName>
</protein>
<organism evidence="2 3">
    <name type="scientific">Actinorhabdospora filicis</name>
    <dbReference type="NCBI Taxonomy" id="1785913"/>
    <lineage>
        <taxon>Bacteria</taxon>
        <taxon>Bacillati</taxon>
        <taxon>Actinomycetota</taxon>
        <taxon>Actinomycetes</taxon>
        <taxon>Micromonosporales</taxon>
        <taxon>Micromonosporaceae</taxon>
        <taxon>Actinorhabdospora</taxon>
    </lineage>
</organism>